<sequence>MGEGFGQWLAGRAEWARWSLSPGRWRGWAVAGTGAARPPADPRARRAQQELVARVWQDLCERLSAAASERVAEVGEVLRTAELDLDAEESEARAAYTASLDAYHAAGRLLDGDGDHDGDRGGGDGPGPVDATDAAFAVVLADRALELFAAAHDLHAGRRPRPPVVRCFYNPLHGAAHEGGGASAPGPRKAAKRRRIRARDVAAERRPACARCRRAISAGLAPEVLPALVTVPAGRRGQDRYLVPYYAAPAGRRRGTPTP</sequence>
<proteinExistence type="predicted"/>
<organism evidence="1 2">
    <name type="scientific">Streptomyces thermolineatus</name>
    <dbReference type="NCBI Taxonomy" id="44033"/>
    <lineage>
        <taxon>Bacteria</taxon>
        <taxon>Bacillati</taxon>
        <taxon>Actinomycetota</taxon>
        <taxon>Actinomycetes</taxon>
        <taxon>Kitasatosporales</taxon>
        <taxon>Streptomycetaceae</taxon>
        <taxon>Streptomyces</taxon>
    </lineage>
</organism>
<dbReference type="EMBL" id="BAAATA010000014">
    <property type="protein sequence ID" value="GAA2490264.1"/>
    <property type="molecule type" value="Genomic_DNA"/>
</dbReference>
<gene>
    <name evidence="1" type="ORF">GCM10010406_27950</name>
</gene>
<keyword evidence="2" id="KW-1185">Reference proteome</keyword>
<accession>A0ABN3LYH5</accession>
<protein>
    <submittedName>
        <fullName evidence="1">Uncharacterized protein</fullName>
    </submittedName>
</protein>
<name>A0ABN3LYH5_9ACTN</name>
<evidence type="ECO:0000313" key="1">
    <source>
        <dbReference type="EMBL" id="GAA2490264.1"/>
    </source>
</evidence>
<comment type="caution">
    <text evidence="1">The sequence shown here is derived from an EMBL/GenBank/DDBJ whole genome shotgun (WGS) entry which is preliminary data.</text>
</comment>
<dbReference type="RefSeq" id="WP_344383518.1">
    <property type="nucleotide sequence ID" value="NZ_BAAATA010000014.1"/>
</dbReference>
<dbReference type="Proteomes" id="UP001501358">
    <property type="component" value="Unassembled WGS sequence"/>
</dbReference>
<evidence type="ECO:0000313" key="2">
    <source>
        <dbReference type="Proteomes" id="UP001501358"/>
    </source>
</evidence>
<reference evidence="1 2" key="1">
    <citation type="journal article" date="2019" name="Int. J. Syst. Evol. Microbiol.">
        <title>The Global Catalogue of Microorganisms (GCM) 10K type strain sequencing project: providing services to taxonomists for standard genome sequencing and annotation.</title>
        <authorList>
            <consortium name="The Broad Institute Genomics Platform"/>
            <consortium name="The Broad Institute Genome Sequencing Center for Infectious Disease"/>
            <person name="Wu L."/>
            <person name="Ma J."/>
        </authorList>
    </citation>
    <scope>NUCLEOTIDE SEQUENCE [LARGE SCALE GENOMIC DNA]</scope>
    <source>
        <strain evidence="1 2">JCM 6307</strain>
    </source>
</reference>